<protein>
    <submittedName>
        <fullName evidence="4">Transcriptional regulator</fullName>
    </submittedName>
</protein>
<evidence type="ECO:0000256" key="2">
    <source>
        <dbReference type="PROSITE-ProRule" id="PRU00335"/>
    </source>
</evidence>
<dbReference type="RefSeq" id="WP_115280041.1">
    <property type="nucleotide sequence ID" value="NZ_AP022600.1"/>
</dbReference>
<accession>A0A378TJN4</accession>
<gene>
    <name evidence="4" type="ORF">NCTC10821_04545</name>
</gene>
<dbReference type="GO" id="GO:0003700">
    <property type="term" value="F:DNA-binding transcription factor activity"/>
    <property type="evidence" value="ECO:0007669"/>
    <property type="project" value="TreeGrafter"/>
</dbReference>
<evidence type="ECO:0000256" key="1">
    <source>
        <dbReference type="ARBA" id="ARBA00023125"/>
    </source>
</evidence>
<dbReference type="InterPro" id="IPR001647">
    <property type="entry name" value="HTH_TetR"/>
</dbReference>
<organism evidence="4 5">
    <name type="scientific">Mycolicibacterium tokaiense</name>
    <dbReference type="NCBI Taxonomy" id="39695"/>
    <lineage>
        <taxon>Bacteria</taxon>
        <taxon>Bacillati</taxon>
        <taxon>Actinomycetota</taxon>
        <taxon>Actinomycetes</taxon>
        <taxon>Mycobacteriales</taxon>
        <taxon>Mycobacteriaceae</taxon>
        <taxon>Mycolicibacterium</taxon>
    </lineage>
</organism>
<dbReference type="PRINTS" id="PR00455">
    <property type="entry name" value="HTHTETR"/>
</dbReference>
<evidence type="ECO:0000313" key="4">
    <source>
        <dbReference type="EMBL" id="STZ61001.1"/>
    </source>
</evidence>
<dbReference type="PANTHER" id="PTHR30055:SF200">
    <property type="entry name" value="HTH-TYPE TRANSCRIPTIONAL REPRESSOR BDCR"/>
    <property type="match status" value="1"/>
</dbReference>
<proteinExistence type="predicted"/>
<reference evidence="4 5" key="1">
    <citation type="submission" date="2018-06" db="EMBL/GenBank/DDBJ databases">
        <authorList>
            <consortium name="Pathogen Informatics"/>
            <person name="Doyle S."/>
        </authorList>
    </citation>
    <scope>NUCLEOTIDE SEQUENCE [LARGE SCALE GENOMIC DNA]</scope>
    <source>
        <strain evidence="4 5">NCTC10821</strain>
    </source>
</reference>
<dbReference type="AlphaFoldDB" id="A0A378TJN4"/>
<dbReference type="Gene3D" id="1.10.357.10">
    <property type="entry name" value="Tetracycline Repressor, domain 2"/>
    <property type="match status" value="1"/>
</dbReference>
<feature type="DNA-binding region" description="H-T-H motif" evidence="2">
    <location>
        <begin position="36"/>
        <end position="55"/>
    </location>
</feature>
<dbReference type="Proteomes" id="UP000254978">
    <property type="component" value="Unassembled WGS sequence"/>
</dbReference>
<dbReference type="Pfam" id="PF00440">
    <property type="entry name" value="TetR_N"/>
    <property type="match status" value="1"/>
</dbReference>
<dbReference type="PROSITE" id="PS50977">
    <property type="entry name" value="HTH_TETR_2"/>
    <property type="match status" value="1"/>
</dbReference>
<dbReference type="PANTHER" id="PTHR30055">
    <property type="entry name" value="HTH-TYPE TRANSCRIPTIONAL REGULATOR RUTR"/>
    <property type="match status" value="1"/>
</dbReference>
<feature type="domain" description="HTH tetR-type" evidence="3">
    <location>
        <begin position="13"/>
        <end position="73"/>
    </location>
</feature>
<dbReference type="SUPFAM" id="SSF46689">
    <property type="entry name" value="Homeodomain-like"/>
    <property type="match status" value="1"/>
</dbReference>
<evidence type="ECO:0000259" key="3">
    <source>
        <dbReference type="PROSITE" id="PS50977"/>
    </source>
</evidence>
<dbReference type="EMBL" id="UGQT01000001">
    <property type="protein sequence ID" value="STZ61001.1"/>
    <property type="molecule type" value="Genomic_DNA"/>
</dbReference>
<evidence type="ECO:0000313" key="5">
    <source>
        <dbReference type="Proteomes" id="UP000254978"/>
    </source>
</evidence>
<dbReference type="OrthoDB" id="4541857at2"/>
<sequence>MAGNDWLGTRRNEVAADRILDAAGDLFAERSPGSVGMHEIAAVAGCSRATLYRYFENRDALHTAYVHREAHHLYARMTECIAEVADPRERLIAGFLTSLELVRQSPALSSWFAASASPIGVEIAESSEVIQAMGSAFIVSLGADDPAAVQRKARWLVRVLTSLLLLPGRDAADERAMVEEFLVPIMAPGHTVSRNSAPG</sequence>
<keyword evidence="5" id="KW-1185">Reference proteome</keyword>
<dbReference type="InterPro" id="IPR050109">
    <property type="entry name" value="HTH-type_TetR-like_transc_reg"/>
</dbReference>
<dbReference type="GO" id="GO:0000976">
    <property type="term" value="F:transcription cis-regulatory region binding"/>
    <property type="evidence" value="ECO:0007669"/>
    <property type="project" value="TreeGrafter"/>
</dbReference>
<keyword evidence="1 2" id="KW-0238">DNA-binding</keyword>
<name>A0A378TJN4_9MYCO</name>
<dbReference type="InterPro" id="IPR009057">
    <property type="entry name" value="Homeodomain-like_sf"/>
</dbReference>